<name>A0ABS1EVW6_9CLOT</name>
<accession>A0ABS1EVW6</accession>
<keyword evidence="1" id="KW-0472">Membrane</keyword>
<organism evidence="2 3">
    <name type="scientific">Clostridium yunnanense</name>
    <dbReference type="NCBI Taxonomy" id="2800325"/>
    <lineage>
        <taxon>Bacteria</taxon>
        <taxon>Bacillati</taxon>
        <taxon>Bacillota</taxon>
        <taxon>Clostridia</taxon>
        <taxon>Eubacteriales</taxon>
        <taxon>Clostridiaceae</taxon>
        <taxon>Clostridium</taxon>
    </lineage>
</organism>
<dbReference type="RefSeq" id="WP_200273744.1">
    <property type="nucleotide sequence ID" value="NZ_JAENHN010000064.1"/>
</dbReference>
<feature type="transmembrane region" description="Helical" evidence="1">
    <location>
        <begin position="49"/>
        <end position="73"/>
    </location>
</feature>
<dbReference type="Proteomes" id="UP000596739">
    <property type="component" value="Unassembled WGS sequence"/>
</dbReference>
<feature type="transmembrane region" description="Helical" evidence="1">
    <location>
        <begin position="133"/>
        <end position="150"/>
    </location>
</feature>
<reference evidence="3" key="1">
    <citation type="submission" date="2021-01" db="EMBL/GenBank/DDBJ databases">
        <title>Genome public.</title>
        <authorList>
            <person name="Liu C."/>
            <person name="Sun Q."/>
        </authorList>
    </citation>
    <scope>NUCLEOTIDE SEQUENCE [LARGE SCALE GENOMIC DNA]</scope>
    <source>
        <strain evidence="3">YIM B02505</strain>
    </source>
</reference>
<dbReference type="Pfam" id="PF11188">
    <property type="entry name" value="DUF2975"/>
    <property type="match status" value="1"/>
</dbReference>
<gene>
    <name evidence="2" type="ORF">JHL18_23185</name>
</gene>
<feature type="transmembrane region" description="Helical" evidence="1">
    <location>
        <begin position="12"/>
        <end position="37"/>
    </location>
</feature>
<feature type="transmembrane region" description="Helical" evidence="1">
    <location>
        <begin position="93"/>
        <end position="113"/>
    </location>
</feature>
<sequence length="164" mass="18878">MKYYGEKSMASILTRILDIVLILGVIATIFIFKNTFIDNIVEIDFSKKIIVFILLAVGISCVFLIVVSLRKVLFSLVRANPFIIENVKALKRVSYECFIIAVCYIVNILANSNFKEFKFIYIDNKGVHTDMEFIIFLFAGCFILILSKVFQQAINYKEENDFTI</sequence>
<dbReference type="EMBL" id="JAENHN010000064">
    <property type="protein sequence ID" value="MBK1813525.1"/>
    <property type="molecule type" value="Genomic_DNA"/>
</dbReference>
<evidence type="ECO:0000313" key="2">
    <source>
        <dbReference type="EMBL" id="MBK1813525.1"/>
    </source>
</evidence>
<comment type="caution">
    <text evidence="2">The sequence shown here is derived from an EMBL/GenBank/DDBJ whole genome shotgun (WGS) entry which is preliminary data.</text>
</comment>
<keyword evidence="1" id="KW-1133">Transmembrane helix</keyword>
<evidence type="ECO:0000313" key="3">
    <source>
        <dbReference type="Proteomes" id="UP000596739"/>
    </source>
</evidence>
<protein>
    <submittedName>
        <fullName evidence="2">DUF2975 domain-containing protein</fullName>
    </submittedName>
</protein>
<proteinExistence type="predicted"/>
<keyword evidence="3" id="KW-1185">Reference proteome</keyword>
<evidence type="ECO:0000256" key="1">
    <source>
        <dbReference type="SAM" id="Phobius"/>
    </source>
</evidence>
<keyword evidence="1" id="KW-0812">Transmembrane</keyword>
<dbReference type="InterPro" id="IPR021354">
    <property type="entry name" value="DUF2975"/>
</dbReference>